<evidence type="ECO:0000313" key="2">
    <source>
        <dbReference type="EMBL" id="ARI77151.1"/>
    </source>
</evidence>
<dbReference type="InterPro" id="IPR029068">
    <property type="entry name" value="Glyas_Bleomycin-R_OHBP_Dase"/>
</dbReference>
<dbReference type="InterPro" id="IPR004360">
    <property type="entry name" value="Glyas_Fos-R_dOase_dom"/>
</dbReference>
<dbReference type="KEGG" id="hmn:HM131_10010"/>
<dbReference type="EMBL" id="CP020772">
    <property type="protein sequence ID" value="ARI77151.1"/>
    <property type="molecule type" value="Genomic_DNA"/>
</dbReference>
<dbReference type="SUPFAM" id="SSF54593">
    <property type="entry name" value="Glyoxalase/Bleomycin resistance protein/Dihydroxybiphenyl dioxygenase"/>
    <property type="match status" value="1"/>
</dbReference>
<reference evidence="2 3" key="1">
    <citation type="submission" date="2017-04" db="EMBL/GenBank/DDBJ databases">
        <title>The whole genome sequencing and assembly of Halobacillus mangrovi strain.</title>
        <authorList>
            <person name="Lee S.-J."/>
            <person name="Park M.-K."/>
            <person name="Kim J.-Y."/>
            <person name="Lee Y.-J."/>
            <person name="Yi H."/>
            <person name="Bahn Y.-S."/>
            <person name="Kim J.F."/>
            <person name="Lee D.-W."/>
        </authorList>
    </citation>
    <scope>NUCLEOTIDE SEQUENCE [LARGE SCALE GENOMIC DNA]</scope>
    <source>
        <strain evidence="2 3">KTB 131</strain>
    </source>
</reference>
<dbReference type="AlphaFoldDB" id="A0A1W5ZV67"/>
<dbReference type="Pfam" id="PF00903">
    <property type="entry name" value="Glyoxalase"/>
    <property type="match status" value="1"/>
</dbReference>
<dbReference type="STRING" id="402384.HM131_10010"/>
<feature type="domain" description="Glyoxalase/fosfomycin resistance/dioxygenase" evidence="1">
    <location>
        <begin position="22"/>
        <end position="133"/>
    </location>
</feature>
<gene>
    <name evidence="2" type="ORF">HM131_10010</name>
</gene>
<dbReference type="Gene3D" id="3.10.180.10">
    <property type="entry name" value="2,3-Dihydroxybiphenyl 1,2-Dioxygenase, domain 1"/>
    <property type="match status" value="1"/>
</dbReference>
<name>A0A1W5ZV67_9BACI</name>
<proteinExistence type="predicted"/>
<evidence type="ECO:0000259" key="1">
    <source>
        <dbReference type="Pfam" id="PF00903"/>
    </source>
</evidence>
<dbReference type="CDD" id="cd06587">
    <property type="entry name" value="VOC"/>
    <property type="match status" value="1"/>
</dbReference>
<evidence type="ECO:0000313" key="3">
    <source>
        <dbReference type="Proteomes" id="UP000192527"/>
    </source>
</evidence>
<organism evidence="2 3">
    <name type="scientific">Halobacillus mangrovi</name>
    <dbReference type="NCBI Taxonomy" id="402384"/>
    <lineage>
        <taxon>Bacteria</taxon>
        <taxon>Bacillati</taxon>
        <taxon>Bacillota</taxon>
        <taxon>Bacilli</taxon>
        <taxon>Bacillales</taxon>
        <taxon>Bacillaceae</taxon>
        <taxon>Halobacillus</taxon>
    </lineage>
</organism>
<protein>
    <submittedName>
        <fullName evidence="2">Glyoxalase</fullName>
    </submittedName>
</protein>
<keyword evidence="3" id="KW-1185">Reference proteome</keyword>
<dbReference type="Proteomes" id="UP000192527">
    <property type="component" value="Chromosome"/>
</dbReference>
<sequence length="149" mass="16870">MIIVVVKGRTNEVSGILKRVGTTYIPVMNVRESVDWYIDHLGAKLNYQDQNKAIIDLAGQSFFLVKASDNENSNFMDAEGNKRFSQTFEVDGVEELFIFNKQLKDAGVEVGKVENRGHPGRNFTFNDLNGNSFDVWSELSPSYNRRGNE</sequence>
<accession>A0A1W5ZV67</accession>